<dbReference type="InterPro" id="IPR009056">
    <property type="entry name" value="Cyt_c-like_dom"/>
</dbReference>
<dbReference type="GO" id="GO:0009055">
    <property type="term" value="F:electron transfer activity"/>
    <property type="evidence" value="ECO:0007669"/>
    <property type="project" value="InterPro"/>
</dbReference>
<dbReference type="SUPFAM" id="SSF46626">
    <property type="entry name" value="Cytochrome c"/>
    <property type="match status" value="2"/>
</dbReference>
<sequence length="250" mass="27071">MSDASGGDILGQKKRRAGYRLAALFFLGMGLAGAAQAELIGDAEKGAEAFGQCKGCHQIGKGAEDRIGPHLNGIFGRQAGAHEGFAYSEAMERMSADGLVWTLETLDAYVKNPRALVSKTRMSYRGMKDDQQRADLLAYLRTFSDNPANIPEAEPTALGTDHDLDPAILALEGDPEYGEYLATECLTCHQADGSADGIPSITRWPEEDFVVAMHAYKNKLRPHPVMQMMAGRLSNEEIAALAAYFKELDG</sequence>
<evidence type="ECO:0000256" key="1">
    <source>
        <dbReference type="ARBA" id="ARBA00022448"/>
    </source>
</evidence>
<evidence type="ECO:0000313" key="8">
    <source>
        <dbReference type="EMBL" id="KRS19046.1"/>
    </source>
</evidence>
<dbReference type="InterPro" id="IPR002327">
    <property type="entry name" value="Cyt_c_1A/1B"/>
</dbReference>
<dbReference type="PROSITE" id="PS51007">
    <property type="entry name" value="CYTC"/>
    <property type="match status" value="2"/>
</dbReference>
<dbReference type="EMBL" id="LAXI01000002">
    <property type="protein sequence ID" value="KRS19046.1"/>
    <property type="molecule type" value="Genomic_DNA"/>
</dbReference>
<evidence type="ECO:0000256" key="3">
    <source>
        <dbReference type="ARBA" id="ARBA00022723"/>
    </source>
</evidence>
<name>A0A0T5PCT9_9RHOB</name>
<evidence type="ECO:0000313" key="10">
    <source>
        <dbReference type="Proteomes" id="UP000051401"/>
    </source>
</evidence>
<dbReference type="Proteomes" id="UP000051401">
    <property type="component" value="Unassembled WGS sequence"/>
</dbReference>
<evidence type="ECO:0000313" key="11">
    <source>
        <dbReference type="Proteomes" id="UP000325785"/>
    </source>
</evidence>
<keyword evidence="10" id="KW-1185">Reference proteome</keyword>
<dbReference type="Gene3D" id="1.10.760.10">
    <property type="entry name" value="Cytochrome c-like domain"/>
    <property type="match status" value="2"/>
</dbReference>
<reference evidence="9 11" key="2">
    <citation type="submission" date="2018-08" db="EMBL/GenBank/DDBJ databases">
        <title>Genetic Globetrotter - A new plasmid hitch-hiking vast phylogenetic and geographic distances.</title>
        <authorList>
            <person name="Vollmers J."/>
            <person name="Petersen J."/>
        </authorList>
    </citation>
    <scope>NUCLEOTIDE SEQUENCE [LARGE SCALE GENOMIC DNA]</scope>
    <source>
        <strain evidence="9 11">DSM 26383</strain>
    </source>
</reference>
<evidence type="ECO:0000256" key="2">
    <source>
        <dbReference type="ARBA" id="ARBA00022617"/>
    </source>
</evidence>
<reference evidence="8 10" key="1">
    <citation type="submission" date="2015-04" db="EMBL/GenBank/DDBJ databases">
        <title>The draft genome sequence of Roseovarius indicus B108T.</title>
        <authorList>
            <person name="Li G."/>
            <person name="Lai Q."/>
            <person name="Shao Z."/>
            <person name="Yan P."/>
        </authorList>
    </citation>
    <scope>NUCLEOTIDE SEQUENCE [LARGE SCALE GENOMIC DNA]</scope>
    <source>
        <strain evidence="8 10">B108</strain>
    </source>
</reference>
<dbReference type="GO" id="GO:0046872">
    <property type="term" value="F:metal ion binding"/>
    <property type="evidence" value="ECO:0007669"/>
    <property type="project" value="UniProtKB-KW"/>
</dbReference>
<evidence type="ECO:0000256" key="6">
    <source>
        <dbReference type="PROSITE-ProRule" id="PRU00433"/>
    </source>
</evidence>
<dbReference type="GO" id="GO:0020037">
    <property type="term" value="F:heme binding"/>
    <property type="evidence" value="ECO:0007669"/>
    <property type="project" value="InterPro"/>
</dbReference>
<gene>
    <name evidence="9" type="ORF">RIdsm_01805</name>
    <name evidence="8" type="ORF">XM52_05095</name>
</gene>
<evidence type="ECO:0000313" key="9">
    <source>
        <dbReference type="EMBL" id="QEW26011.1"/>
    </source>
</evidence>
<dbReference type="Pfam" id="PF00034">
    <property type="entry name" value="Cytochrom_C"/>
    <property type="match status" value="2"/>
</dbReference>
<feature type="domain" description="Cytochrome c" evidence="7">
    <location>
        <begin position="41"/>
        <end position="144"/>
    </location>
</feature>
<dbReference type="PANTHER" id="PTHR11961">
    <property type="entry name" value="CYTOCHROME C"/>
    <property type="match status" value="1"/>
</dbReference>
<feature type="domain" description="Cytochrome c" evidence="7">
    <location>
        <begin position="173"/>
        <end position="249"/>
    </location>
</feature>
<dbReference type="Proteomes" id="UP000325785">
    <property type="component" value="Chromosome"/>
</dbReference>
<evidence type="ECO:0000259" key="7">
    <source>
        <dbReference type="PROSITE" id="PS51007"/>
    </source>
</evidence>
<keyword evidence="2 6" id="KW-0349">Heme</keyword>
<keyword evidence="5 6" id="KW-0408">Iron</keyword>
<protein>
    <submittedName>
        <fullName evidence="8 9">Cytochrome C</fullName>
    </submittedName>
</protein>
<dbReference type="OrthoDB" id="9805828at2"/>
<evidence type="ECO:0000256" key="5">
    <source>
        <dbReference type="ARBA" id="ARBA00023004"/>
    </source>
</evidence>
<keyword evidence="1" id="KW-0813">Transport</keyword>
<organism evidence="8 10">
    <name type="scientific">Roseovarius indicus</name>
    <dbReference type="NCBI Taxonomy" id="540747"/>
    <lineage>
        <taxon>Bacteria</taxon>
        <taxon>Pseudomonadati</taxon>
        <taxon>Pseudomonadota</taxon>
        <taxon>Alphaproteobacteria</taxon>
        <taxon>Rhodobacterales</taxon>
        <taxon>Roseobacteraceae</taxon>
        <taxon>Roseovarius</taxon>
    </lineage>
</organism>
<dbReference type="PRINTS" id="PR00604">
    <property type="entry name" value="CYTCHRMECIAB"/>
</dbReference>
<keyword evidence="3 6" id="KW-0479">Metal-binding</keyword>
<dbReference type="AlphaFoldDB" id="A0A0T5PCT9"/>
<dbReference type="KEGG" id="rid:RIdsm_01805"/>
<evidence type="ECO:0000256" key="4">
    <source>
        <dbReference type="ARBA" id="ARBA00022982"/>
    </source>
</evidence>
<accession>A0A0T5PCT9</accession>
<dbReference type="PATRIC" id="fig|540747.5.peg.2596"/>
<dbReference type="EMBL" id="CP031598">
    <property type="protein sequence ID" value="QEW26011.1"/>
    <property type="molecule type" value="Genomic_DNA"/>
</dbReference>
<dbReference type="InterPro" id="IPR036909">
    <property type="entry name" value="Cyt_c-like_dom_sf"/>
</dbReference>
<proteinExistence type="predicted"/>
<keyword evidence="4" id="KW-0249">Electron transport</keyword>
<dbReference type="STRING" id="540747.SAMN04488031_103218"/>